<dbReference type="AlphaFoldDB" id="A0A6H5FW34"/>
<dbReference type="PANTHER" id="PTHR31102:SF1">
    <property type="entry name" value="CATION_H+ EXCHANGER DOMAIN-CONTAINING PROTEIN"/>
    <property type="match status" value="1"/>
</dbReference>
<evidence type="ECO:0000313" key="3">
    <source>
        <dbReference type="EMBL" id="CAA9993858.1"/>
    </source>
</evidence>
<name>A0A6H5FW34_9HEMI</name>
<proteinExistence type="inferred from homology"/>
<evidence type="ECO:0000313" key="4">
    <source>
        <dbReference type="Proteomes" id="UP000479000"/>
    </source>
</evidence>
<gene>
    <name evidence="3" type="ORF">NTEN_LOCUS730</name>
</gene>
<organism evidence="3 4">
    <name type="scientific">Nesidiocoris tenuis</name>
    <dbReference type="NCBI Taxonomy" id="355587"/>
    <lineage>
        <taxon>Eukaryota</taxon>
        <taxon>Metazoa</taxon>
        <taxon>Ecdysozoa</taxon>
        <taxon>Arthropoda</taxon>
        <taxon>Hexapoda</taxon>
        <taxon>Insecta</taxon>
        <taxon>Pterygota</taxon>
        <taxon>Neoptera</taxon>
        <taxon>Paraneoptera</taxon>
        <taxon>Hemiptera</taxon>
        <taxon>Heteroptera</taxon>
        <taxon>Panheteroptera</taxon>
        <taxon>Cimicomorpha</taxon>
        <taxon>Miridae</taxon>
        <taxon>Dicyphina</taxon>
        <taxon>Nesidiocoris</taxon>
    </lineage>
</organism>
<feature type="transmembrane region" description="Helical" evidence="2">
    <location>
        <begin position="6"/>
        <end position="27"/>
    </location>
</feature>
<keyword evidence="2" id="KW-1133">Transmembrane helix</keyword>
<dbReference type="InterPro" id="IPR051843">
    <property type="entry name" value="CPA1_transporter"/>
</dbReference>
<dbReference type="GO" id="GO:0098662">
    <property type="term" value="P:inorganic cation transmembrane transport"/>
    <property type="evidence" value="ECO:0007669"/>
    <property type="project" value="TreeGrafter"/>
</dbReference>
<keyword evidence="2" id="KW-0812">Transmembrane</keyword>
<comment type="similarity">
    <text evidence="1">Belongs to the monovalent cation:proton antiporter 1 (CPA1) transporter (TC 2.A.36) family.</text>
</comment>
<dbReference type="EMBL" id="CADCXU010001309">
    <property type="protein sequence ID" value="CAA9993858.1"/>
    <property type="molecule type" value="Genomic_DNA"/>
</dbReference>
<reference evidence="3 4" key="1">
    <citation type="submission" date="2020-02" db="EMBL/GenBank/DDBJ databases">
        <authorList>
            <person name="Ferguson B K."/>
        </authorList>
    </citation>
    <scope>NUCLEOTIDE SEQUENCE [LARGE SCALE GENOMIC DNA]</scope>
</reference>
<dbReference type="OrthoDB" id="423807at2759"/>
<sequence>METVAMGFMVVFGALIIRFGACVLCVLGTNLNWKEILFVNLAWLPKATVQASNDFFAELTVVKHSGHLDCGGRVSGVSSSFDGLCLFGAELVQLSSCRGRWPCVSSVWVVRRFKCEYTNAGLALLQLHPTWPMAHLRGRGEIAHSRILDPEIDGCHREPAAYIHK</sequence>
<keyword evidence="2" id="KW-0472">Membrane</keyword>
<protein>
    <submittedName>
        <fullName evidence="3">Uncharacterized protein</fullName>
    </submittedName>
</protein>
<accession>A0A6H5FW34</accession>
<dbReference type="PANTHER" id="PTHR31102">
    <property type="match status" value="1"/>
</dbReference>
<evidence type="ECO:0000256" key="1">
    <source>
        <dbReference type="ARBA" id="ARBA00007367"/>
    </source>
</evidence>
<dbReference type="Proteomes" id="UP000479000">
    <property type="component" value="Unassembled WGS sequence"/>
</dbReference>
<keyword evidence="4" id="KW-1185">Reference proteome</keyword>
<evidence type="ECO:0000256" key="2">
    <source>
        <dbReference type="SAM" id="Phobius"/>
    </source>
</evidence>